<protein>
    <submittedName>
        <fullName evidence="2">Uncharacterized protein</fullName>
    </submittedName>
</protein>
<accession>A0A9D3YFQ1</accession>
<dbReference type="AlphaFoldDB" id="A0A9D3YFQ1"/>
<feature type="transmembrane region" description="Helical" evidence="1">
    <location>
        <begin position="6"/>
        <end position="27"/>
    </location>
</feature>
<evidence type="ECO:0000313" key="2">
    <source>
        <dbReference type="EMBL" id="KAH3699216.1"/>
    </source>
</evidence>
<comment type="caution">
    <text evidence="2">The sequence shown here is derived from an EMBL/GenBank/DDBJ whole genome shotgun (WGS) entry which is preliminary data.</text>
</comment>
<organism evidence="2 3">
    <name type="scientific">Dreissena polymorpha</name>
    <name type="common">Zebra mussel</name>
    <name type="synonym">Mytilus polymorpha</name>
    <dbReference type="NCBI Taxonomy" id="45954"/>
    <lineage>
        <taxon>Eukaryota</taxon>
        <taxon>Metazoa</taxon>
        <taxon>Spiralia</taxon>
        <taxon>Lophotrochozoa</taxon>
        <taxon>Mollusca</taxon>
        <taxon>Bivalvia</taxon>
        <taxon>Autobranchia</taxon>
        <taxon>Heteroconchia</taxon>
        <taxon>Euheterodonta</taxon>
        <taxon>Imparidentia</taxon>
        <taxon>Neoheterodontei</taxon>
        <taxon>Myida</taxon>
        <taxon>Dreissenoidea</taxon>
        <taxon>Dreissenidae</taxon>
        <taxon>Dreissena</taxon>
    </lineage>
</organism>
<name>A0A9D3YFQ1_DREPO</name>
<keyword evidence="1" id="KW-1133">Transmembrane helix</keyword>
<keyword evidence="1" id="KW-0472">Membrane</keyword>
<keyword evidence="1" id="KW-0812">Transmembrane</keyword>
<reference evidence="2" key="1">
    <citation type="journal article" date="2019" name="bioRxiv">
        <title>The Genome of the Zebra Mussel, Dreissena polymorpha: A Resource for Invasive Species Research.</title>
        <authorList>
            <person name="McCartney M.A."/>
            <person name="Auch B."/>
            <person name="Kono T."/>
            <person name="Mallez S."/>
            <person name="Zhang Y."/>
            <person name="Obille A."/>
            <person name="Becker A."/>
            <person name="Abrahante J.E."/>
            <person name="Garbe J."/>
            <person name="Badalamenti J.P."/>
            <person name="Herman A."/>
            <person name="Mangelson H."/>
            <person name="Liachko I."/>
            <person name="Sullivan S."/>
            <person name="Sone E.D."/>
            <person name="Koren S."/>
            <person name="Silverstein K.A.T."/>
            <person name="Beckman K.B."/>
            <person name="Gohl D.M."/>
        </authorList>
    </citation>
    <scope>NUCLEOTIDE SEQUENCE</scope>
    <source>
        <strain evidence="2">Duluth1</strain>
        <tissue evidence="2">Whole animal</tissue>
    </source>
</reference>
<proteinExistence type="predicted"/>
<evidence type="ECO:0000256" key="1">
    <source>
        <dbReference type="SAM" id="Phobius"/>
    </source>
</evidence>
<gene>
    <name evidence="2" type="ORF">DPMN_074171</name>
</gene>
<dbReference type="EMBL" id="JAIWYP010000015">
    <property type="protein sequence ID" value="KAH3699216.1"/>
    <property type="molecule type" value="Genomic_DNA"/>
</dbReference>
<sequence>MVEQVGDFYCLSKVLFIILTSFFEWFVQSWFCYRNPPQSHADWMKLLQQQQRLHEAEMSKWQDLLGASIVMVDQVHLLGASIFMVDQVHLLGASIVMVDQVHLLGASIVMVDQVHLLGASIVMVDQVHLLGASIVMVDQVHLLGASIVMVDQVHLVHFLVDSYSERIKLYAFP</sequence>
<dbReference type="Proteomes" id="UP000828390">
    <property type="component" value="Unassembled WGS sequence"/>
</dbReference>
<evidence type="ECO:0000313" key="3">
    <source>
        <dbReference type="Proteomes" id="UP000828390"/>
    </source>
</evidence>
<keyword evidence="3" id="KW-1185">Reference proteome</keyword>
<reference evidence="2" key="2">
    <citation type="submission" date="2020-11" db="EMBL/GenBank/DDBJ databases">
        <authorList>
            <person name="McCartney M.A."/>
            <person name="Auch B."/>
            <person name="Kono T."/>
            <person name="Mallez S."/>
            <person name="Becker A."/>
            <person name="Gohl D.M."/>
            <person name="Silverstein K.A.T."/>
            <person name="Koren S."/>
            <person name="Bechman K.B."/>
            <person name="Herman A."/>
            <person name="Abrahante J.E."/>
            <person name="Garbe J."/>
        </authorList>
    </citation>
    <scope>NUCLEOTIDE SEQUENCE</scope>
    <source>
        <strain evidence="2">Duluth1</strain>
        <tissue evidence="2">Whole animal</tissue>
    </source>
</reference>